<protein>
    <recommendedName>
        <fullName evidence="3">SHSP domain-containing protein</fullName>
    </recommendedName>
</protein>
<dbReference type="Pfam" id="PF00011">
    <property type="entry name" value="HSP20"/>
    <property type="match status" value="1"/>
</dbReference>
<dbReference type="PANTHER" id="PTHR11527">
    <property type="entry name" value="HEAT-SHOCK PROTEIN 20 FAMILY MEMBER"/>
    <property type="match status" value="1"/>
</dbReference>
<dbReference type="PATRIC" id="fig|665952.3.peg.2900"/>
<dbReference type="Proteomes" id="UP000011747">
    <property type="component" value="Unassembled WGS sequence"/>
</dbReference>
<dbReference type="InterPro" id="IPR002068">
    <property type="entry name" value="A-crystallin/Hsp20_dom"/>
</dbReference>
<feature type="domain" description="SHSP" evidence="3">
    <location>
        <begin position="41"/>
        <end position="151"/>
    </location>
</feature>
<evidence type="ECO:0000259" key="3">
    <source>
        <dbReference type="PROSITE" id="PS01031"/>
    </source>
</evidence>
<dbReference type="PROSITE" id="PS01031">
    <property type="entry name" value="SHSP"/>
    <property type="match status" value="1"/>
</dbReference>
<evidence type="ECO:0000256" key="2">
    <source>
        <dbReference type="RuleBase" id="RU003616"/>
    </source>
</evidence>
<comment type="caution">
    <text evidence="4">The sequence shown here is derived from an EMBL/GenBank/DDBJ whole genome shotgun (WGS) entry which is preliminary data.</text>
</comment>
<proteinExistence type="inferred from homology"/>
<dbReference type="AlphaFoldDB" id="G9QP20"/>
<reference evidence="4 5" key="1">
    <citation type="submission" date="2011-09" db="EMBL/GenBank/DDBJ databases">
        <title>The Genome Sequence of Bacillus smithii 7_3_47FAA.</title>
        <authorList>
            <consortium name="The Broad Institute Genome Sequencing Platform"/>
            <person name="Earl A."/>
            <person name="Ward D."/>
            <person name="Feldgarden M."/>
            <person name="Gevers D."/>
            <person name="Daigneault M."/>
            <person name="Strauss J."/>
            <person name="Allen-Vercoe E."/>
            <person name="Young S.K."/>
            <person name="Zeng Q."/>
            <person name="Gargeya S."/>
            <person name="Fitzgerald M."/>
            <person name="Haas B."/>
            <person name="Abouelleil A."/>
            <person name="Alvarado L."/>
            <person name="Arachchi H.M."/>
            <person name="Berlin A."/>
            <person name="Brown A."/>
            <person name="Chapman S.B."/>
            <person name="Chen Z."/>
            <person name="Dunbar C."/>
            <person name="Freedman E."/>
            <person name="Gearin G."/>
            <person name="Goldberg J."/>
            <person name="Griggs A."/>
            <person name="Gujja S."/>
            <person name="Heiman D."/>
            <person name="Howarth C."/>
            <person name="Larson L."/>
            <person name="Lui A."/>
            <person name="MacDonald P.J.P."/>
            <person name="Montmayeur A."/>
            <person name="Murphy C."/>
            <person name="Neiman D."/>
            <person name="Pearson M."/>
            <person name="Priest M."/>
            <person name="Roberts A."/>
            <person name="Saif S."/>
            <person name="Shea T."/>
            <person name="Shenoy N."/>
            <person name="Sisk P."/>
            <person name="Stolte C."/>
            <person name="Sykes S."/>
            <person name="Wortman J."/>
            <person name="Nusbaum C."/>
            <person name="Birren B."/>
        </authorList>
    </citation>
    <scope>NUCLEOTIDE SEQUENCE [LARGE SCALE GENOMIC DNA]</scope>
    <source>
        <strain evidence="4 5">7_3_47FAA</strain>
    </source>
</reference>
<evidence type="ECO:0000256" key="1">
    <source>
        <dbReference type="PROSITE-ProRule" id="PRU00285"/>
    </source>
</evidence>
<comment type="similarity">
    <text evidence="1 2">Belongs to the small heat shock protein (HSP20) family.</text>
</comment>
<name>G9QP20_9BACI</name>
<dbReference type="InterPro" id="IPR008978">
    <property type="entry name" value="HSP20-like_chaperone"/>
</dbReference>
<dbReference type="Gene3D" id="2.60.40.790">
    <property type="match status" value="1"/>
</dbReference>
<dbReference type="RefSeq" id="WP_003355093.1">
    <property type="nucleotide sequence ID" value="NZ_JH414764.1"/>
</dbReference>
<dbReference type="SUPFAM" id="SSF49764">
    <property type="entry name" value="HSP20-like chaperones"/>
    <property type="match status" value="1"/>
</dbReference>
<organism evidence="4 5">
    <name type="scientific">Bacillus smithii 7_3_47FAA</name>
    <dbReference type="NCBI Taxonomy" id="665952"/>
    <lineage>
        <taxon>Bacteria</taxon>
        <taxon>Bacillati</taxon>
        <taxon>Bacillota</taxon>
        <taxon>Bacilli</taxon>
        <taxon>Bacillales</taxon>
        <taxon>Bacillaceae</taxon>
        <taxon>Bacillus</taxon>
    </lineage>
</organism>
<dbReference type="EMBL" id="ACWF01000149">
    <property type="protein sequence ID" value="EHL74276.1"/>
    <property type="molecule type" value="Genomic_DNA"/>
</dbReference>
<dbReference type="HOGENOM" id="CLU_046737_8_6_9"/>
<sequence>MAMDSHLPEKPKKRNTFDDWMKSMNGIFPERPMKNFLKHIDEFFAGSFPVEVREKEKEYWILAKLPGVSKEQIGIEINAQFVTITVSEQEYVLEENEKRQIVQEQTSFRRQSRTIPLPALVNEKMAKAKYKDGLLTLILPKKKGKIIELSD</sequence>
<keyword evidence="5" id="KW-1185">Reference proteome</keyword>
<evidence type="ECO:0000313" key="4">
    <source>
        <dbReference type="EMBL" id="EHL74276.1"/>
    </source>
</evidence>
<gene>
    <name evidence="4" type="ORF">HMPREF1015_00037</name>
</gene>
<dbReference type="InterPro" id="IPR031107">
    <property type="entry name" value="Small_HSP"/>
</dbReference>
<dbReference type="CDD" id="cd06464">
    <property type="entry name" value="ACD_sHsps-like"/>
    <property type="match status" value="1"/>
</dbReference>
<accession>G9QP20</accession>
<evidence type="ECO:0000313" key="5">
    <source>
        <dbReference type="Proteomes" id="UP000011747"/>
    </source>
</evidence>